<keyword evidence="3" id="KW-1185">Reference proteome</keyword>
<feature type="transmembrane region" description="Helical" evidence="1">
    <location>
        <begin position="133"/>
        <end position="159"/>
    </location>
</feature>
<dbReference type="Pfam" id="PF12730">
    <property type="entry name" value="ABC2_membrane_4"/>
    <property type="match status" value="1"/>
</dbReference>
<dbReference type="OrthoDB" id="3822483at2"/>
<dbReference type="PANTHER" id="PTHR37305:SF1">
    <property type="entry name" value="MEMBRANE PROTEIN"/>
    <property type="match status" value="1"/>
</dbReference>
<proteinExistence type="predicted"/>
<feature type="transmembrane region" description="Helical" evidence="1">
    <location>
        <begin position="206"/>
        <end position="224"/>
    </location>
</feature>
<evidence type="ECO:0000256" key="1">
    <source>
        <dbReference type="SAM" id="Phobius"/>
    </source>
</evidence>
<keyword evidence="1" id="KW-1133">Transmembrane helix</keyword>
<feature type="transmembrane region" description="Helical" evidence="1">
    <location>
        <begin position="255"/>
        <end position="277"/>
    </location>
</feature>
<gene>
    <name evidence="2" type="ORF">DN069_20180</name>
</gene>
<keyword evidence="1" id="KW-0472">Membrane</keyword>
<feature type="transmembrane region" description="Helical" evidence="1">
    <location>
        <begin position="77"/>
        <end position="100"/>
    </location>
</feature>
<dbReference type="EMBL" id="QKYN01000076">
    <property type="protein sequence ID" value="RAG83847.1"/>
    <property type="molecule type" value="Genomic_DNA"/>
</dbReference>
<organism evidence="2 3">
    <name type="scientific">Streptacidiphilus pinicola</name>
    <dbReference type="NCBI Taxonomy" id="2219663"/>
    <lineage>
        <taxon>Bacteria</taxon>
        <taxon>Bacillati</taxon>
        <taxon>Actinomycetota</taxon>
        <taxon>Actinomycetes</taxon>
        <taxon>Kitasatosporales</taxon>
        <taxon>Streptomycetaceae</taxon>
        <taxon>Streptacidiphilus</taxon>
    </lineage>
</organism>
<keyword evidence="1" id="KW-0812">Transmembrane</keyword>
<dbReference type="RefSeq" id="WP_111502773.1">
    <property type="nucleotide sequence ID" value="NZ_QKYN01000076.1"/>
</dbReference>
<evidence type="ECO:0000313" key="2">
    <source>
        <dbReference type="EMBL" id="RAG83847.1"/>
    </source>
</evidence>
<feature type="transmembrane region" description="Helical" evidence="1">
    <location>
        <begin position="179"/>
        <end position="199"/>
    </location>
</feature>
<reference evidence="2 3" key="1">
    <citation type="submission" date="2018-06" db="EMBL/GenBank/DDBJ databases">
        <title>Streptacidiphilus pinicola sp. nov., isolated from pine grove soil.</title>
        <authorList>
            <person name="Roh S.G."/>
            <person name="Park S."/>
            <person name="Kim M.-K."/>
            <person name="Yun B.-R."/>
            <person name="Park J."/>
            <person name="Kim M.J."/>
            <person name="Kim Y.S."/>
            <person name="Kim S.B."/>
        </authorList>
    </citation>
    <scope>NUCLEOTIDE SEQUENCE [LARGE SCALE GENOMIC DNA]</scope>
    <source>
        <strain evidence="2 3">MMS16-CNU450</strain>
    </source>
</reference>
<dbReference type="AlphaFoldDB" id="A0A2X0IH16"/>
<comment type="caution">
    <text evidence="2">The sequence shown here is derived from an EMBL/GenBank/DDBJ whole genome shotgun (WGS) entry which is preliminary data.</text>
</comment>
<sequence>MSTETVPAQAASGFRPSRTLPLRVEARRQLSRRRTSIVFGVMVALPVIVWAALAVGGTPSGRDGSPSLIQAATSSGVNFAFAVLFMASGFLLSVPVALFFGDTVASEASWSSLRYLLAAPVPRARLLLSKLTVALGFSAVAVLVLPLVALGVGTAAYGWGELHLTLAGSLTAGTATERLALVAVYLFVCELSVAGFALWMSTLTDAPLGAVGGAVGLVILSGILDNITALGSLRDFLPTHGMYAWVDVLQPNPDWTGLAEGVSMAVALALVFGALAFRHFRAKDIVS</sequence>
<dbReference type="PANTHER" id="PTHR37305">
    <property type="entry name" value="INTEGRAL MEMBRANE PROTEIN-RELATED"/>
    <property type="match status" value="1"/>
</dbReference>
<evidence type="ECO:0000313" key="3">
    <source>
        <dbReference type="Proteomes" id="UP000248889"/>
    </source>
</evidence>
<name>A0A2X0IH16_9ACTN</name>
<accession>A0A2X0IH16</accession>
<dbReference type="Proteomes" id="UP000248889">
    <property type="component" value="Unassembled WGS sequence"/>
</dbReference>
<feature type="transmembrane region" description="Helical" evidence="1">
    <location>
        <begin position="37"/>
        <end position="57"/>
    </location>
</feature>
<protein>
    <submittedName>
        <fullName evidence="2">ABC transporter permease</fullName>
    </submittedName>
</protein>